<dbReference type="AlphaFoldDB" id="A0A1Q5ZV40"/>
<gene>
    <name evidence="1" type="ORF">RG47T_1083</name>
</gene>
<comment type="caution">
    <text evidence="1">The sequence shown here is derived from an EMBL/GenBank/DDBJ whole genome shotgun (WGS) entry which is preliminary data.</text>
</comment>
<reference evidence="1 2" key="1">
    <citation type="submission" date="2016-11" db="EMBL/GenBank/DDBJ databases">
        <title>Whole Genome Sequencing of Mucilaginibacter polytrichastri RG4-7(T) isolated from the moss sample.</title>
        <authorList>
            <person name="Li Y."/>
        </authorList>
    </citation>
    <scope>NUCLEOTIDE SEQUENCE [LARGE SCALE GENOMIC DNA]</scope>
    <source>
        <strain evidence="1 2">RG4-7</strain>
    </source>
</reference>
<dbReference type="Proteomes" id="UP000186720">
    <property type="component" value="Unassembled WGS sequence"/>
</dbReference>
<evidence type="ECO:0000313" key="2">
    <source>
        <dbReference type="Proteomes" id="UP000186720"/>
    </source>
</evidence>
<name>A0A1Q5ZV40_9SPHI</name>
<organism evidence="1 2">
    <name type="scientific">Mucilaginibacter polytrichastri</name>
    <dbReference type="NCBI Taxonomy" id="1302689"/>
    <lineage>
        <taxon>Bacteria</taxon>
        <taxon>Pseudomonadati</taxon>
        <taxon>Bacteroidota</taxon>
        <taxon>Sphingobacteriia</taxon>
        <taxon>Sphingobacteriales</taxon>
        <taxon>Sphingobacteriaceae</taxon>
        <taxon>Mucilaginibacter</taxon>
    </lineage>
</organism>
<dbReference type="STRING" id="1302689.RG47T_1083"/>
<evidence type="ECO:0000313" key="1">
    <source>
        <dbReference type="EMBL" id="OKS85637.1"/>
    </source>
</evidence>
<dbReference type="RefSeq" id="WP_171972477.1">
    <property type="nucleotide sequence ID" value="NZ_FPAM01000001.1"/>
</dbReference>
<keyword evidence="2" id="KW-1185">Reference proteome</keyword>
<dbReference type="EMBL" id="MPPL01000001">
    <property type="protein sequence ID" value="OKS85637.1"/>
    <property type="molecule type" value="Genomic_DNA"/>
</dbReference>
<accession>A0A1Q5ZV40</accession>
<proteinExistence type="predicted"/>
<sequence length="56" mass="6399">MLKQVQHDWRKNNCTCVYNAHVLIFFLMKSSSGLTLNWGKPGIMLKKNTPTTNTMG</sequence>
<protein>
    <submittedName>
        <fullName evidence="1">Uncharacterized protein</fullName>
    </submittedName>
</protein>